<evidence type="ECO:0008006" key="3">
    <source>
        <dbReference type="Google" id="ProtNLM"/>
    </source>
</evidence>
<dbReference type="Gene3D" id="1.20.1050.10">
    <property type="match status" value="1"/>
</dbReference>
<dbReference type="OrthoDB" id="4951845at2759"/>
<dbReference type="EMBL" id="KV454017">
    <property type="protein sequence ID" value="ODV94022.1"/>
    <property type="molecule type" value="Genomic_DNA"/>
</dbReference>
<reference evidence="2" key="1">
    <citation type="submission" date="2016-05" db="EMBL/GenBank/DDBJ databases">
        <title>Comparative genomics of biotechnologically important yeasts.</title>
        <authorList>
            <consortium name="DOE Joint Genome Institute"/>
            <person name="Riley R."/>
            <person name="Haridas S."/>
            <person name="Wolfe K.H."/>
            <person name="Lopes M.R."/>
            <person name="Hittinger C.T."/>
            <person name="Goker M."/>
            <person name="Salamov A."/>
            <person name="Wisecaver J."/>
            <person name="Long T.M."/>
            <person name="Aerts A.L."/>
            <person name="Barry K."/>
            <person name="Choi C."/>
            <person name="Clum A."/>
            <person name="Coughlan A.Y."/>
            <person name="Deshpande S."/>
            <person name="Douglass A.P."/>
            <person name="Hanson S.J."/>
            <person name="Klenk H.-P."/>
            <person name="Labutti K."/>
            <person name="Lapidus A."/>
            <person name="Lindquist E."/>
            <person name="Lipzen A."/>
            <person name="Meier-Kolthoff J.P."/>
            <person name="Ohm R.A."/>
            <person name="Otillar R.P."/>
            <person name="Pangilinan J."/>
            <person name="Peng Y."/>
            <person name="Rokas A."/>
            <person name="Rosa C.A."/>
            <person name="Scheuner C."/>
            <person name="Sibirny A.A."/>
            <person name="Slot J.C."/>
            <person name="Stielow J.B."/>
            <person name="Sun H."/>
            <person name="Kurtzman C.P."/>
            <person name="Blackwell M."/>
            <person name="Grigoriev I.V."/>
            <person name="Jeffries T.W."/>
        </authorList>
    </citation>
    <scope>NUCLEOTIDE SEQUENCE [LARGE SCALE GENOMIC DNA]</scope>
    <source>
        <strain evidence="2">NRRL Y-2460</strain>
    </source>
</reference>
<proteinExistence type="predicted"/>
<dbReference type="SUPFAM" id="SSF47616">
    <property type="entry name" value="GST C-terminal domain-like"/>
    <property type="match status" value="1"/>
</dbReference>
<dbReference type="STRING" id="669874.A0A1E4TQM4"/>
<gene>
    <name evidence="1" type="ORF">PACTADRAFT_51756</name>
</gene>
<keyword evidence="2" id="KW-1185">Reference proteome</keyword>
<dbReference type="Proteomes" id="UP000094236">
    <property type="component" value="Unassembled WGS sequence"/>
</dbReference>
<sequence length="275" mass="32230">MAKPEKYILYDLSSELKPKTWSPNTCKVRLTLNYLGIPFESKFLKYPEIKEVLSSLGVEPWESQTIFHKAEYTLPALTIRYENGSEETVMGTEENILNKIVSVYGKDKLYQGEEEFCEVLMGYYGEYLKGLVFKNVVPFIRNILDDDGGFTKKFFDNTRTISPAQLDMLRERDSRQMETEWQEFKDELASFKSLKKVCEGQTSDEKFEYYIGKLDKFLKGDSKYLISDENPSFADFVLFSIILWCKQSVKGGALEFDFLTRVEKVWYERISKYNY</sequence>
<accession>A0A1E4TQM4</accession>
<protein>
    <recommendedName>
        <fullName evidence="3">GST N-terminal domain-containing protein</fullName>
    </recommendedName>
</protein>
<dbReference type="Gene3D" id="3.40.30.10">
    <property type="entry name" value="Glutaredoxin"/>
    <property type="match status" value="1"/>
</dbReference>
<dbReference type="InterPro" id="IPR036282">
    <property type="entry name" value="Glutathione-S-Trfase_C_sf"/>
</dbReference>
<dbReference type="AlphaFoldDB" id="A0A1E4TQM4"/>
<organism evidence="1 2">
    <name type="scientific">Pachysolen tannophilus NRRL Y-2460</name>
    <dbReference type="NCBI Taxonomy" id="669874"/>
    <lineage>
        <taxon>Eukaryota</taxon>
        <taxon>Fungi</taxon>
        <taxon>Dikarya</taxon>
        <taxon>Ascomycota</taxon>
        <taxon>Saccharomycotina</taxon>
        <taxon>Pichiomycetes</taxon>
        <taxon>Pachysolenaceae</taxon>
        <taxon>Pachysolen</taxon>
    </lineage>
</organism>
<evidence type="ECO:0000313" key="2">
    <source>
        <dbReference type="Proteomes" id="UP000094236"/>
    </source>
</evidence>
<evidence type="ECO:0000313" key="1">
    <source>
        <dbReference type="EMBL" id="ODV94022.1"/>
    </source>
</evidence>
<name>A0A1E4TQM4_PACTA</name>